<dbReference type="PANTHER" id="PTHR42790:SF19">
    <property type="entry name" value="KYNURENINE_ALPHA-AMINOADIPATE AMINOTRANSFERASE, MITOCHONDRIAL"/>
    <property type="match status" value="1"/>
</dbReference>
<sequence>MNVSFFATPYRHAAGSPIRALFPYMSRPGMISFAGGMPDPALFDRDGLQRAHEKAWSNPSACLQYGPTDGLPSLRAALAAVMRSRGVACDDGDIMVTAGSQQGLDLLLRVMVDPGDVILVEQPAYPATLQAIRLAQGRIIPVAVDADGLDVDALSEQLACWDDRLSEPKALYTVPTFSNPSGLTMSRARRVALLELAVKHRLLLIEDDPYSGLRFAGEAQPSLLALAQDVPGARDLIVHFSSLSKILAPGMRVGWMLAPAEIMRRCSIARQTVDLCGPGWMQAVAAAYLEGDTFAAHLPNIIASYRAKCDALANGLSESLGEQLTFARPQGGMFLWGRFAQGIDAAVVLKAAIEHGVMFVPGEAFYASNADASAVRLSFATPTLEQIGEGTKRLAQAVSSVAD</sequence>
<keyword evidence="6" id="KW-0663">Pyridoxal phosphate</keyword>
<evidence type="ECO:0000256" key="4">
    <source>
        <dbReference type="ARBA" id="ARBA00022576"/>
    </source>
</evidence>
<evidence type="ECO:0000313" key="9">
    <source>
        <dbReference type="Proteomes" id="UP000033618"/>
    </source>
</evidence>
<dbReference type="InterPro" id="IPR050859">
    <property type="entry name" value="Class-I_PLP-dep_aminotransf"/>
</dbReference>
<protein>
    <submittedName>
        <fullName evidence="8">2-aminoadipate aminotransferase</fullName>
    </submittedName>
</protein>
<keyword evidence="5 8" id="KW-0808">Transferase</keyword>
<dbReference type="PANTHER" id="PTHR42790">
    <property type="entry name" value="AMINOTRANSFERASE"/>
    <property type="match status" value="1"/>
</dbReference>
<comment type="cofactor">
    <cofactor evidence="1">
        <name>pyridoxal 5'-phosphate</name>
        <dbReference type="ChEBI" id="CHEBI:597326"/>
    </cofactor>
</comment>
<comment type="subunit">
    <text evidence="3">Homodimer.</text>
</comment>
<dbReference type="OrthoDB" id="9804020at2"/>
<feature type="domain" description="Aminotransferase class I/classII large" evidence="7">
    <location>
        <begin position="59"/>
        <end position="393"/>
    </location>
</feature>
<gene>
    <name evidence="8" type="ORF">WM40_00265</name>
</gene>
<dbReference type="GO" id="GO:1901605">
    <property type="term" value="P:alpha-amino acid metabolic process"/>
    <property type="evidence" value="ECO:0007669"/>
    <property type="project" value="TreeGrafter"/>
</dbReference>
<dbReference type="Gene3D" id="3.90.1150.10">
    <property type="entry name" value="Aspartate Aminotransferase, domain 1"/>
    <property type="match status" value="1"/>
</dbReference>
<organism evidence="8 9">
    <name type="scientific">Robbsia andropogonis</name>
    <dbReference type="NCBI Taxonomy" id="28092"/>
    <lineage>
        <taxon>Bacteria</taxon>
        <taxon>Pseudomonadati</taxon>
        <taxon>Pseudomonadota</taxon>
        <taxon>Betaproteobacteria</taxon>
        <taxon>Burkholderiales</taxon>
        <taxon>Burkholderiaceae</taxon>
        <taxon>Robbsia</taxon>
    </lineage>
</organism>
<reference evidence="8 9" key="1">
    <citation type="submission" date="2015-03" db="EMBL/GenBank/DDBJ databases">
        <title>Draft Genome Sequence of Burkholderia andropogonis type strain ICMP2807, isolated from Sorghum bicolor.</title>
        <authorList>
            <person name="Lopes-Santos L."/>
            <person name="Castro D.B."/>
            <person name="Ottoboni L.M."/>
            <person name="Park D."/>
            <person name="Weirc B.S."/>
            <person name="Destefano S.A."/>
        </authorList>
    </citation>
    <scope>NUCLEOTIDE SEQUENCE [LARGE SCALE GENOMIC DNA]</scope>
    <source>
        <strain evidence="8 9">ICMP2807</strain>
    </source>
</reference>
<evidence type="ECO:0000313" key="8">
    <source>
        <dbReference type="EMBL" id="KKB65376.1"/>
    </source>
</evidence>
<dbReference type="GO" id="GO:0030170">
    <property type="term" value="F:pyridoxal phosphate binding"/>
    <property type="evidence" value="ECO:0007669"/>
    <property type="project" value="InterPro"/>
</dbReference>
<dbReference type="GO" id="GO:0008483">
    <property type="term" value="F:transaminase activity"/>
    <property type="evidence" value="ECO:0007669"/>
    <property type="project" value="UniProtKB-KW"/>
</dbReference>
<dbReference type="AlphaFoldDB" id="A0A0F5K5G8"/>
<comment type="caution">
    <text evidence="8">The sequence shown here is derived from an EMBL/GenBank/DDBJ whole genome shotgun (WGS) entry which is preliminary data.</text>
</comment>
<dbReference type="Gene3D" id="3.40.640.10">
    <property type="entry name" value="Type I PLP-dependent aspartate aminotransferase-like (Major domain)"/>
    <property type="match status" value="1"/>
</dbReference>
<dbReference type="InterPro" id="IPR004839">
    <property type="entry name" value="Aminotransferase_I/II_large"/>
</dbReference>
<proteinExistence type="inferred from homology"/>
<comment type="similarity">
    <text evidence="2">Belongs to the class-I pyridoxal-phosphate-dependent aminotransferase family.</text>
</comment>
<dbReference type="FunFam" id="3.40.640.10:FF:000053">
    <property type="entry name" value="Aminotransferase, class I"/>
    <property type="match status" value="1"/>
</dbReference>
<dbReference type="InterPro" id="IPR015422">
    <property type="entry name" value="PyrdxlP-dep_Trfase_small"/>
</dbReference>
<dbReference type="STRING" id="28092.WM40_00265"/>
<dbReference type="CDD" id="cd00609">
    <property type="entry name" value="AAT_like"/>
    <property type="match status" value="1"/>
</dbReference>
<evidence type="ECO:0000256" key="3">
    <source>
        <dbReference type="ARBA" id="ARBA00011738"/>
    </source>
</evidence>
<dbReference type="InterPro" id="IPR015421">
    <property type="entry name" value="PyrdxlP-dep_Trfase_major"/>
</dbReference>
<keyword evidence="9" id="KW-1185">Reference proteome</keyword>
<dbReference type="SUPFAM" id="SSF53383">
    <property type="entry name" value="PLP-dependent transferases"/>
    <property type="match status" value="1"/>
</dbReference>
<dbReference type="Pfam" id="PF00155">
    <property type="entry name" value="Aminotran_1_2"/>
    <property type="match status" value="1"/>
</dbReference>
<accession>A0A0F5K5G8</accession>
<dbReference type="EMBL" id="LAQU01000001">
    <property type="protein sequence ID" value="KKB65376.1"/>
    <property type="molecule type" value="Genomic_DNA"/>
</dbReference>
<evidence type="ECO:0000256" key="2">
    <source>
        <dbReference type="ARBA" id="ARBA00007441"/>
    </source>
</evidence>
<evidence type="ECO:0000256" key="6">
    <source>
        <dbReference type="ARBA" id="ARBA00022898"/>
    </source>
</evidence>
<keyword evidence="4 8" id="KW-0032">Aminotransferase</keyword>
<name>A0A0F5K5G8_9BURK</name>
<evidence type="ECO:0000256" key="5">
    <source>
        <dbReference type="ARBA" id="ARBA00022679"/>
    </source>
</evidence>
<dbReference type="Proteomes" id="UP000033618">
    <property type="component" value="Unassembled WGS sequence"/>
</dbReference>
<evidence type="ECO:0000259" key="7">
    <source>
        <dbReference type="Pfam" id="PF00155"/>
    </source>
</evidence>
<dbReference type="PATRIC" id="fig|28092.6.peg.58"/>
<evidence type="ECO:0000256" key="1">
    <source>
        <dbReference type="ARBA" id="ARBA00001933"/>
    </source>
</evidence>
<dbReference type="InterPro" id="IPR015424">
    <property type="entry name" value="PyrdxlP-dep_Trfase"/>
</dbReference>